<sequence length="119" mass="13080">MFRMASPDETLRRVDGVRERAGSRVDALEFNVLLQAVLVTDDAEAKAAELATVFAHTGLDTARRVLDSPYVLVGTAEENARKLLANRERYGFGYVTTHGPGRDALAEVIPHARRLAEES</sequence>
<gene>
    <name evidence="1" type="ORF">EFW17_20270</name>
</gene>
<evidence type="ECO:0008006" key="3">
    <source>
        <dbReference type="Google" id="ProtNLM"/>
    </source>
</evidence>
<evidence type="ECO:0000313" key="2">
    <source>
        <dbReference type="Proteomes" id="UP000269198"/>
    </source>
</evidence>
<dbReference type="Proteomes" id="UP000269198">
    <property type="component" value="Unassembled WGS sequence"/>
</dbReference>
<reference evidence="1 2" key="1">
    <citation type="submission" date="2018-11" db="EMBL/GenBank/DDBJ databases">
        <title>The genome draft of YIM 96095.</title>
        <authorList>
            <person name="Tang S.-K."/>
            <person name="Chunyu W.-X."/>
            <person name="Feng Y.-Z."/>
        </authorList>
    </citation>
    <scope>NUCLEOTIDE SEQUENCE [LARGE SCALE GENOMIC DNA]</scope>
    <source>
        <strain evidence="1 2">YIM 96095</strain>
    </source>
</reference>
<organism evidence="1 2">
    <name type="scientific">Halostreptopolyspora alba</name>
    <dbReference type="NCBI Taxonomy" id="2487137"/>
    <lineage>
        <taxon>Bacteria</taxon>
        <taxon>Bacillati</taxon>
        <taxon>Actinomycetota</taxon>
        <taxon>Actinomycetes</taxon>
        <taxon>Streptosporangiales</taxon>
        <taxon>Nocardiopsidaceae</taxon>
        <taxon>Halostreptopolyspora</taxon>
    </lineage>
</organism>
<comment type="caution">
    <text evidence="1">The sequence shown here is derived from an EMBL/GenBank/DDBJ whole genome shotgun (WGS) entry which is preliminary data.</text>
</comment>
<dbReference type="InterPro" id="IPR036661">
    <property type="entry name" value="Luciferase-like_sf"/>
</dbReference>
<dbReference type="EMBL" id="RJMB01000026">
    <property type="protein sequence ID" value="RNL82105.1"/>
    <property type="molecule type" value="Genomic_DNA"/>
</dbReference>
<keyword evidence="2" id="KW-1185">Reference proteome</keyword>
<dbReference type="GO" id="GO:0016705">
    <property type="term" value="F:oxidoreductase activity, acting on paired donors, with incorporation or reduction of molecular oxygen"/>
    <property type="evidence" value="ECO:0007669"/>
    <property type="project" value="InterPro"/>
</dbReference>
<protein>
    <recommendedName>
        <fullName evidence="3">LLM class flavin-dependent oxidoreductase</fullName>
    </recommendedName>
</protein>
<dbReference type="SUPFAM" id="SSF51679">
    <property type="entry name" value="Bacterial luciferase-like"/>
    <property type="match status" value="1"/>
</dbReference>
<accession>A0A3N0E2P3</accession>
<evidence type="ECO:0000313" key="1">
    <source>
        <dbReference type="EMBL" id="RNL82105.1"/>
    </source>
</evidence>
<proteinExistence type="predicted"/>
<name>A0A3N0E2P3_9ACTN</name>
<dbReference type="AlphaFoldDB" id="A0A3N0E2P3"/>
<dbReference type="Gene3D" id="3.20.20.30">
    <property type="entry name" value="Luciferase-like domain"/>
    <property type="match status" value="1"/>
</dbReference>